<dbReference type="Proteomes" id="UP001157961">
    <property type="component" value="Unassembled WGS sequence"/>
</dbReference>
<keyword evidence="2" id="KW-1185">Reference proteome</keyword>
<protein>
    <submittedName>
        <fullName evidence="1">Uncharacterized protein</fullName>
    </submittedName>
</protein>
<comment type="caution">
    <text evidence="1">The sequence shown here is derived from an EMBL/GenBank/DDBJ whole genome shotgun (WGS) entry which is preliminary data.</text>
</comment>
<reference evidence="1 2" key="1">
    <citation type="submission" date="2017-05" db="EMBL/GenBank/DDBJ databases">
        <authorList>
            <person name="Varghese N."/>
            <person name="Submissions S."/>
        </authorList>
    </citation>
    <scope>NUCLEOTIDE SEQUENCE [LARGE SCALE GENOMIC DNA]</scope>
    <source>
        <strain evidence="1 2">DSM 29734</strain>
    </source>
</reference>
<evidence type="ECO:0000313" key="2">
    <source>
        <dbReference type="Proteomes" id="UP001157961"/>
    </source>
</evidence>
<dbReference type="RefSeq" id="WP_283427447.1">
    <property type="nucleotide sequence ID" value="NZ_FXTY01000008.1"/>
</dbReference>
<gene>
    <name evidence="1" type="ORF">SAMN06265373_108148</name>
</gene>
<evidence type="ECO:0000313" key="1">
    <source>
        <dbReference type="EMBL" id="SMP32250.1"/>
    </source>
</evidence>
<organism evidence="1 2">
    <name type="scientific">Shimia sagamensis</name>
    <dbReference type="NCBI Taxonomy" id="1566352"/>
    <lineage>
        <taxon>Bacteria</taxon>
        <taxon>Pseudomonadati</taxon>
        <taxon>Pseudomonadota</taxon>
        <taxon>Alphaproteobacteria</taxon>
        <taxon>Rhodobacterales</taxon>
        <taxon>Roseobacteraceae</taxon>
    </lineage>
</organism>
<dbReference type="EMBL" id="FXTY01000008">
    <property type="protein sequence ID" value="SMP32250.1"/>
    <property type="molecule type" value="Genomic_DNA"/>
</dbReference>
<accession>A0ABY1PDU1</accession>
<proteinExistence type="predicted"/>
<name>A0ABY1PDU1_9RHOB</name>
<sequence>MKLIDAMEVTEAVLAGSSISEDEHPPYDPVVTYAKDVSVLIEATHRVYRSVVDDNTGNDPTVLGSIYWVEVSATNLWKPFDNLVTDQAEGASPLWWSLAPNQFVNALAVFNIEDADDVTVQVYSEGTEVATYDQTLELVDNSMVDDWHAYFFQPIERFAKAVFTDLPAFEGDAVDVTVTSGDGTPKVGQIVLGLVHTIGTTQEGVTASIEDFSIKEDDAFGRPTVVERSYKTSVDYPVAIATERSAYIQRLLARRRATPTAYFPDSDLDRFGVSVFGFFEDFTVTLSGSPQSEVSITIEGLEA</sequence>